<comment type="similarity">
    <text evidence="1 7">Belongs to the glycosyl hydrolase 5 (cellulase A) family.</text>
</comment>
<dbReference type="SUPFAM" id="SSF51445">
    <property type="entry name" value="(Trans)glycosidases"/>
    <property type="match status" value="1"/>
</dbReference>
<reference evidence="9" key="2">
    <citation type="journal article" date="2021" name="PeerJ">
        <title>Extensive microbial diversity within the chicken gut microbiome revealed by metagenomics and culture.</title>
        <authorList>
            <person name="Gilroy R."/>
            <person name="Ravi A."/>
            <person name="Getino M."/>
            <person name="Pursley I."/>
            <person name="Horton D.L."/>
            <person name="Alikhan N.F."/>
            <person name="Baker D."/>
            <person name="Gharbi K."/>
            <person name="Hall N."/>
            <person name="Watson M."/>
            <person name="Adriaenssens E.M."/>
            <person name="Foster-Nyarko E."/>
            <person name="Jarju S."/>
            <person name="Secka A."/>
            <person name="Antonio M."/>
            <person name="Oren A."/>
            <person name="Chaudhuri R.R."/>
            <person name="La Ragione R."/>
            <person name="Hildebrand F."/>
            <person name="Pallen M.J."/>
        </authorList>
    </citation>
    <scope>NUCLEOTIDE SEQUENCE</scope>
    <source>
        <strain evidence="9">ChiW13-3771</strain>
    </source>
</reference>
<evidence type="ECO:0000256" key="1">
    <source>
        <dbReference type="ARBA" id="ARBA00005641"/>
    </source>
</evidence>
<protein>
    <submittedName>
        <fullName evidence="9">Glycoside hydrolase family 5 protein</fullName>
    </submittedName>
</protein>
<name>A0A9D1JDC9_9FIRM</name>
<evidence type="ECO:0000256" key="7">
    <source>
        <dbReference type="RuleBase" id="RU361153"/>
    </source>
</evidence>
<evidence type="ECO:0000256" key="4">
    <source>
        <dbReference type="ARBA" id="ARBA00023277"/>
    </source>
</evidence>
<feature type="domain" description="Glycoside hydrolase family 5" evidence="8">
    <location>
        <begin position="58"/>
        <end position="322"/>
    </location>
</feature>
<evidence type="ECO:0000313" key="9">
    <source>
        <dbReference type="EMBL" id="HIR88952.1"/>
    </source>
</evidence>
<dbReference type="InterPro" id="IPR050386">
    <property type="entry name" value="Glycosyl_hydrolase_5"/>
</dbReference>
<keyword evidence="6" id="KW-0624">Polysaccharide degradation</keyword>
<evidence type="ECO:0000256" key="2">
    <source>
        <dbReference type="ARBA" id="ARBA00022801"/>
    </source>
</evidence>
<comment type="caution">
    <text evidence="9">The sequence shown here is derived from an EMBL/GenBank/DDBJ whole genome shotgun (WGS) entry which is preliminary data.</text>
</comment>
<evidence type="ECO:0000259" key="8">
    <source>
        <dbReference type="Pfam" id="PF00150"/>
    </source>
</evidence>
<evidence type="ECO:0000256" key="5">
    <source>
        <dbReference type="ARBA" id="ARBA00023295"/>
    </source>
</evidence>
<proteinExistence type="inferred from homology"/>
<dbReference type="InterPro" id="IPR017853">
    <property type="entry name" value="GH"/>
</dbReference>
<keyword evidence="4" id="KW-0119">Carbohydrate metabolism</keyword>
<dbReference type="Proteomes" id="UP000824201">
    <property type="component" value="Unassembled WGS sequence"/>
</dbReference>
<dbReference type="AlphaFoldDB" id="A0A9D1JDC9"/>
<evidence type="ECO:0000256" key="3">
    <source>
        <dbReference type="ARBA" id="ARBA00023001"/>
    </source>
</evidence>
<dbReference type="GO" id="GO:0030245">
    <property type="term" value="P:cellulose catabolic process"/>
    <property type="evidence" value="ECO:0007669"/>
    <property type="project" value="UniProtKB-KW"/>
</dbReference>
<reference evidence="9" key="1">
    <citation type="submission" date="2020-10" db="EMBL/GenBank/DDBJ databases">
        <authorList>
            <person name="Gilroy R."/>
        </authorList>
    </citation>
    <scope>NUCLEOTIDE SEQUENCE</scope>
    <source>
        <strain evidence="9">ChiW13-3771</strain>
    </source>
</reference>
<keyword evidence="3" id="KW-0136">Cellulose degradation</keyword>
<sequence length="361" mass="42105">MRELFIKKIVTYSCLFCVILIISSGCSLQNEENNPISYGIGWNLGNTLDSVDFRQEGSVEYYETLWGNPITTKQMIDAVKEAGFKAVRVPVTWYDHVDEGGIIDPEWMNRVEEIVNYVLDNDLTCIINLHHDTGKQAWIKADVERKEEMKQIIQSLWSQIATHFQEYDEYLLFEGMNEILNNENQWDGASDEELAMVNELNQVFVNTVRETGNENTKRYLIVNTYAASTDKKILEAFSLPQDEIEDRLIAEVHCYLHDEEAIDAMIERLDKKFIQNEIPVIIGEWGMRSKPEDPTRKEWRTSYARYFIEKTKEKGISCFWWDDGGKFDSAEDVTTFALLNRDNCEWYDEELIDVMIESSKN</sequence>
<dbReference type="PANTHER" id="PTHR31297">
    <property type="entry name" value="GLUCAN ENDO-1,6-BETA-GLUCOSIDASE B"/>
    <property type="match status" value="1"/>
</dbReference>
<evidence type="ECO:0000256" key="6">
    <source>
        <dbReference type="ARBA" id="ARBA00023326"/>
    </source>
</evidence>
<accession>A0A9D1JDC9</accession>
<evidence type="ECO:0000313" key="10">
    <source>
        <dbReference type="Proteomes" id="UP000824201"/>
    </source>
</evidence>
<keyword evidence="5 7" id="KW-0326">Glycosidase</keyword>
<organism evidence="9 10">
    <name type="scientific">Candidatus Fimimorpha faecalis</name>
    <dbReference type="NCBI Taxonomy" id="2840824"/>
    <lineage>
        <taxon>Bacteria</taxon>
        <taxon>Bacillati</taxon>
        <taxon>Bacillota</taxon>
        <taxon>Clostridia</taxon>
        <taxon>Eubacteriales</taxon>
        <taxon>Candidatus Fimimorpha</taxon>
    </lineage>
</organism>
<gene>
    <name evidence="9" type="ORF">IAC96_08395</name>
</gene>
<dbReference type="Pfam" id="PF00150">
    <property type="entry name" value="Cellulase"/>
    <property type="match status" value="1"/>
</dbReference>
<keyword evidence="2 7" id="KW-0378">Hydrolase</keyword>
<dbReference type="PROSITE" id="PS51257">
    <property type="entry name" value="PROKAR_LIPOPROTEIN"/>
    <property type="match status" value="1"/>
</dbReference>
<dbReference type="InterPro" id="IPR001547">
    <property type="entry name" value="Glyco_hydro_5"/>
</dbReference>
<dbReference type="Gene3D" id="3.20.20.80">
    <property type="entry name" value="Glycosidases"/>
    <property type="match status" value="1"/>
</dbReference>
<dbReference type="GO" id="GO:0008422">
    <property type="term" value="F:beta-glucosidase activity"/>
    <property type="evidence" value="ECO:0007669"/>
    <property type="project" value="TreeGrafter"/>
</dbReference>
<dbReference type="EMBL" id="DVHN01000105">
    <property type="protein sequence ID" value="HIR88952.1"/>
    <property type="molecule type" value="Genomic_DNA"/>
</dbReference>
<dbReference type="GO" id="GO:0009986">
    <property type="term" value="C:cell surface"/>
    <property type="evidence" value="ECO:0007669"/>
    <property type="project" value="TreeGrafter"/>
</dbReference>
<dbReference type="PANTHER" id="PTHR31297:SF41">
    <property type="entry name" value="ENDOGLUCANASE, PUTATIVE (AFU_ORTHOLOGUE AFUA_5G01830)-RELATED"/>
    <property type="match status" value="1"/>
</dbReference>
<dbReference type="GO" id="GO:0005576">
    <property type="term" value="C:extracellular region"/>
    <property type="evidence" value="ECO:0007669"/>
    <property type="project" value="TreeGrafter"/>
</dbReference>